<gene>
    <name evidence="2" type="ORF">M472_02935</name>
</gene>
<organism evidence="2 3">
    <name type="scientific">Sphingobacterium paucimobilis HER1398</name>
    <dbReference type="NCBI Taxonomy" id="1346330"/>
    <lineage>
        <taxon>Bacteria</taxon>
        <taxon>Pseudomonadati</taxon>
        <taxon>Bacteroidota</taxon>
        <taxon>Sphingobacteriia</taxon>
        <taxon>Sphingobacteriales</taxon>
        <taxon>Sphingobacteriaceae</taxon>
        <taxon>Sphingobacterium</taxon>
    </lineage>
</organism>
<evidence type="ECO:0000256" key="1">
    <source>
        <dbReference type="SAM" id="Phobius"/>
    </source>
</evidence>
<accession>U2J4X4</accession>
<keyword evidence="3" id="KW-1185">Reference proteome</keyword>
<comment type="caution">
    <text evidence="2">The sequence shown here is derived from an EMBL/GenBank/DDBJ whole genome shotgun (WGS) entry which is preliminary data.</text>
</comment>
<evidence type="ECO:0000313" key="3">
    <source>
        <dbReference type="Proteomes" id="UP000016584"/>
    </source>
</evidence>
<sequence>MEMQSNKQAGMGQEEISLKELILKLQSWSHYLLSKWLFLLIAGILGGTIGFLYAHFKKPVYTAITTFVLESGDQAGGALSQYAGMAAMVGIDLGGGSEGLFQGENILELYKSRKMIEAALLKSSISDSTKLLLDCYLKLSDTQDKWKSEQSELVNVNFRDDSQKELKRVKDSIIQGAVLDINKEYLQVEKLDKKLSIIKVNVKSENEVFSKEFNEALVKEVNDFYVETKTKKSLDNIKVLEQKTDSVRAVMNANISTAASIIDATPNLNPTRQSQRLGPTQKSQFSIEANKAILGHLVQNLELSKMALMKETPLIQVVDEPRYPLEKASSSRVVFSVLVGFLFVLLTSFYFIVQYILRDIGVLENEEKVLS</sequence>
<dbReference type="STRING" id="1346330.M472_02935"/>
<protein>
    <recommendedName>
        <fullName evidence="4">Polysaccharide chain length determinant N-terminal domain-containing protein</fullName>
    </recommendedName>
</protein>
<evidence type="ECO:0008006" key="4">
    <source>
        <dbReference type="Google" id="ProtNLM"/>
    </source>
</evidence>
<evidence type="ECO:0000313" key="2">
    <source>
        <dbReference type="EMBL" id="ERJ57713.1"/>
    </source>
</evidence>
<dbReference type="OrthoDB" id="745212at2"/>
<dbReference type="Proteomes" id="UP000016584">
    <property type="component" value="Unassembled WGS sequence"/>
</dbReference>
<dbReference type="InterPro" id="IPR050445">
    <property type="entry name" value="Bact_polysacc_biosynth/exp"/>
</dbReference>
<dbReference type="EMBL" id="ATDL01000021">
    <property type="protein sequence ID" value="ERJ57713.1"/>
    <property type="molecule type" value="Genomic_DNA"/>
</dbReference>
<reference evidence="2 3" key="1">
    <citation type="journal article" date="2013" name="Genome Announc.">
        <title>The Draft Genome Sequence of Sphingomonas paucimobilis Strain HER1398 (Proteobacteria), Host to the Giant PAU Phage, Indicates That It Is a Member of the Genus Sphingobacterium (Bacteroidetes).</title>
        <authorList>
            <person name="White R.A.III."/>
            <person name="Suttle C.A."/>
        </authorList>
    </citation>
    <scope>NUCLEOTIDE SEQUENCE [LARGE SCALE GENOMIC DNA]</scope>
    <source>
        <strain evidence="2 3">HER1398</strain>
    </source>
</reference>
<feature type="transmembrane region" description="Helical" evidence="1">
    <location>
        <begin position="36"/>
        <end position="54"/>
    </location>
</feature>
<keyword evidence="1" id="KW-1133">Transmembrane helix</keyword>
<feature type="transmembrane region" description="Helical" evidence="1">
    <location>
        <begin position="333"/>
        <end position="357"/>
    </location>
</feature>
<dbReference type="PANTHER" id="PTHR32309">
    <property type="entry name" value="TYROSINE-PROTEIN KINASE"/>
    <property type="match status" value="1"/>
</dbReference>
<proteinExistence type="predicted"/>
<keyword evidence="1" id="KW-0472">Membrane</keyword>
<dbReference type="PANTHER" id="PTHR32309:SF31">
    <property type="entry name" value="CAPSULAR EXOPOLYSACCHARIDE FAMILY"/>
    <property type="match status" value="1"/>
</dbReference>
<dbReference type="AlphaFoldDB" id="U2J4X4"/>
<dbReference type="PATRIC" id="fig|1346330.5.peg.3683"/>
<dbReference type="eggNOG" id="COG3206">
    <property type="taxonomic scope" value="Bacteria"/>
</dbReference>
<name>U2J4X4_9SPHI</name>
<keyword evidence="1" id="KW-0812">Transmembrane</keyword>